<protein>
    <recommendedName>
        <fullName evidence="2">Helix-turn-helix domain-containing protein</fullName>
    </recommendedName>
</protein>
<reference evidence="3" key="3">
    <citation type="submission" date="2015-04" db="EMBL/GenBank/DDBJ databases">
        <title>Physiological reanalysis, assessment of diazotrophy, and genome sequences of multiple isolates of Streptomyces thermoautotrophicus.</title>
        <authorList>
            <person name="MacKellar D.C."/>
            <person name="Lieber L."/>
            <person name="Norman J."/>
            <person name="Bolger A."/>
            <person name="Tobin C."/>
            <person name="Murray J.W."/>
            <person name="Woodward J."/>
            <person name="Friesen M."/>
            <person name="Prell J."/>
        </authorList>
    </citation>
    <scope>NUCLEOTIDE SEQUENCE [LARGE SCALE GENOMIC DNA]</scope>
    <source>
        <strain evidence="3">H1</strain>
    </source>
</reference>
<reference evidence="6" key="4">
    <citation type="submission" date="2015-04" db="EMBL/GenBank/DDBJ databases">
        <title>Physiological reanalysis, assessment of diazotrophy, and genome sequences of multiple isolates of Streptomyces thermoautotrophicus.</title>
        <authorList>
            <person name="MacKellar D.C."/>
            <person name="Lieber L."/>
            <person name="Norman J."/>
            <person name="Bolger A."/>
            <person name="Tobin C."/>
            <person name="Murray J.W."/>
            <person name="Chang R."/>
            <person name="Ford T."/>
            <person name="Nguyen P.Q."/>
            <person name="Woodward J."/>
            <person name="Permingeat H."/>
            <person name="Joshi N.S."/>
            <person name="Silver P.A."/>
            <person name="Usadel B."/>
            <person name="Rutherford A.W."/>
            <person name="Friesen M."/>
            <person name="Prell J."/>
        </authorList>
    </citation>
    <scope>NUCLEOTIDE SEQUENCE [LARGE SCALE GENOMIC DNA]</scope>
    <source>
        <strain evidence="6">H1</strain>
    </source>
</reference>
<evidence type="ECO:0000313" key="5">
    <source>
        <dbReference type="EMBL" id="KWX07195.1"/>
    </source>
</evidence>
<evidence type="ECO:0000313" key="7">
    <source>
        <dbReference type="Proteomes" id="UP000070598"/>
    </source>
</evidence>
<dbReference type="InterPro" id="IPR041657">
    <property type="entry name" value="HTH_17"/>
</dbReference>
<dbReference type="Proteomes" id="UP000070188">
    <property type="component" value="Unassembled WGS sequence"/>
</dbReference>
<accession>A0A132N0Z0</accession>
<dbReference type="EMBL" id="LAXD01000001">
    <property type="protein sequence ID" value="KWX02765.1"/>
    <property type="molecule type" value="Genomic_DNA"/>
</dbReference>
<evidence type="ECO:0000313" key="4">
    <source>
        <dbReference type="EMBL" id="KWX03801.1"/>
    </source>
</evidence>
<evidence type="ECO:0000259" key="2">
    <source>
        <dbReference type="Pfam" id="PF12728"/>
    </source>
</evidence>
<name>A0A132N0Z0_9ACTN</name>
<dbReference type="Proteomes" id="UP000070598">
    <property type="component" value="Unassembled WGS sequence"/>
</dbReference>
<evidence type="ECO:0000313" key="8">
    <source>
        <dbReference type="Proteomes" id="UP000070659"/>
    </source>
</evidence>
<gene>
    <name evidence="3" type="ORF">LI90_3811</name>
    <name evidence="4" type="ORF">TH66_13550</name>
    <name evidence="5" type="ORF">TR74_19545</name>
</gene>
<dbReference type="Proteomes" id="UP000070659">
    <property type="component" value="Unassembled WGS sequence"/>
</dbReference>
<proteinExistence type="predicted"/>
<dbReference type="InterPro" id="IPR009061">
    <property type="entry name" value="DNA-bd_dom_put_sf"/>
</dbReference>
<dbReference type="AlphaFoldDB" id="A0A132N0Z0"/>
<dbReference type="EMBL" id="JYIK01001069">
    <property type="protein sequence ID" value="KWX07195.1"/>
    <property type="molecule type" value="Genomic_DNA"/>
</dbReference>
<keyword evidence="6" id="KW-1185">Reference proteome</keyword>
<dbReference type="Pfam" id="PF12728">
    <property type="entry name" value="HTH_17"/>
    <property type="match status" value="1"/>
</dbReference>
<comment type="caution">
    <text evidence="4">The sequence shown here is derived from an EMBL/GenBank/DDBJ whole genome shotgun (WGS) entry which is preliminary data.</text>
</comment>
<dbReference type="STRING" id="1469144.LI90_3811"/>
<reference evidence="7" key="2">
    <citation type="submission" date="2015-02" db="EMBL/GenBank/DDBJ databases">
        <title>Physiological reanalysis, assessment of diazotrophy, and genome sequences of multiple isolates of Streptomyces thermoautotrophicus.</title>
        <authorList>
            <person name="MacKellar D.C."/>
            <person name="Lieber L."/>
            <person name="Norman J."/>
            <person name="Bolger A."/>
            <person name="Tobin C."/>
            <person name="Murray J.W."/>
            <person name="Friesen M."/>
            <person name="Prell J."/>
        </authorList>
    </citation>
    <scope>NUCLEOTIDE SEQUENCE [LARGE SCALE GENOMIC DNA]</scope>
    <source>
        <strain evidence="7">UBT1</strain>
    </source>
</reference>
<reference evidence="4 8" key="1">
    <citation type="submission" date="2015-02" db="EMBL/GenBank/DDBJ databases">
        <title>Physiological reanalysis, assessment of diazotrophy, and genome sequences of multiple isolates of Streptomyces thermoautotrophicus.</title>
        <authorList>
            <person name="MacKellar D.C."/>
            <person name="Lieber L."/>
            <person name="Norman J."/>
            <person name="Bolger A."/>
            <person name="Tobin C."/>
            <person name="Murray J.W."/>
            <person name="Prell J."/>
        </authorList>
    </citation>
    <scope>NUCLEOTIDE SEQUENCE [LARGE SCALE GENOMIC DNA]</scope>
    <source>
        <strain evidence="4 8">UBT1</strain>
    </source>
</reference>
<evidence type="ECO:0000256" key="1">
    <source>
        <dbReference type="SAM" id="MobiDB-lite"/>
    </source>
</evidence>
<dbReference type="RefSeq" id="WP_066889988.1">
    <property type="nucleotide sequence ID" value="NZ_CP171739.1"/>
</dbReference>
<dbReference type="PATRIC" id="fig|1469144.10.peg.4085"/>
<evidence type="ECO:0000313" key="3">
    <source>
        <dbReference type="EMBL" id="KWX02765.1"/>
    </source>
</evidence>
<evidence type="ECO:0000313" key="6">
    <source>
        <dbReference type="Proteomes" id="UP000070188"/>
    </source>
</evidence>
<sequence>MSKRSRKAVAPTTGLEVPDQQTNPADMLTVEEFCAELKISKDTFYHWRKVGTAPVCHRLPNGELRIAKADRDTWLAGLREAAA</sequence>
<feature type="domain" description="Helix-turn-helix" evidence="2">
    <location>
        <begin position="27"/>
        <end position="77"/>
    </location>
</feature>
<dbReference type="EMBL" id="JYIJ01000017">
    <property type="protein sequence ID" value="KWX03801.1"/>
    <property type="molecule type" value="Genomic_DNA"/>
</dbReference>
<dbReference type="SUPFAM" id="SSF46955">
    <property type="entry name" value="Putative DNA-binding domain"/>
    <property type="match status" value="1"/>
</dbReference>
<organism evidence="4 8">
    <name type="scientific">Carbonactinospora thermoautotrophica</name>
    <dbReference type="NCBI Taxonomy" id="1469144"/>
    <lineage>
        <taxon>Bacteria</taxon>
        <taxon>Bacillati</taxon>
        <taxon>Actinomycetota</taxon>
        <taxon>Actinomycetes</taxon>
        <taxon>Kitasatosporales</taxon>
        <taxon>Carbonactinosporaceae</taxon>
        <taxon>Carbonactinospora</taxon>
    </lineage>
</organism>
<feature type="region of interest" description="Disordered" evidence="1">
    <location>
        <begin position="1"/>
        <end position="22"/>
    </location>
</feature>